<comment type="caution">
    <text evidence="1">The sequence shown here is derived from an EMBL/GenBank/DDBJ whole genome shotgun (WGS) entry which is preliminary data.</text>
</comment>
<protein>
    <submittedName>
        <fullName evidence="1">Uncharacterized protein</fullName>
    </submittedName>
</protein>
<evidence type="ECO:0000313" key="2">
    <source>
        <dbReference type="Proteomes" id="UP000663859"/>
    </source>
</evidence>
<gene>
    <name evidence="1" type="ORF">MPNT_190006</name>
</gene>
<reference evidence="1" key="1">
    <citation type="submission" date="2021-02" db="EMBL/GenBank/DDBJ databases">
        <authorList>
            <person name="Cremers G."/>
            <person name="Picone N."/>
        </authorList>
    </citation>
    <scope>NUCLEOTIDE SEQUENCE</scope>
    <source>
        <strain evidence="1">PQ17</strain>
    </source>
</reference>
<keyword evidence="2" id="KW-1185">Reference proteome</keyword>
<accession>A0A8J2BM39</accession>
<name>A0A8J2BM39_9BACT</name>
<dbReference type="Proteomes" id="UP000663859">
    <property type="component" value="Unassembled WGS sequence"/>
</dbReference>
<proteinExistence type="predicted"/>
<dbReference type="EMBL" id="CAJNOB010000011">
    <property type="protein sequence ID" value="CAF0695330.1"/>
    <property type="molecule type" value="Genomic_DNA"/>
</dbReference>
<sequence length="32" mass="3672">MRFGFEYREAALAAQSRSILVVDPDEMIEDIV</sequence>
<dbReference type="AlphaFoldDB" id="A0A8J2BM39"/>
<organism evidence="1 2">
    <name type="scientific">Candidatus Methylacidithermus pantelleriae</name>
    <dbReference type="NCBI Taxonomy" id="2744239"/>
    <lineage>
        <taxon>Bacteria</taxon>
        <taxon>Pseudomonadati</taxon>
        <taxon>Verrucomicrobiota</taxon>
        <taxon>Methylacidiphilae</taxon>
        <taxon>Methylacidiphilales</taxon>
        <taxon>Methylacidiphilaceae</taxon>
        <taxon>Candidatus Methylacidithermus</taxon>
    </lineage>
</organism>
<evidence type="ECO:0000313" key="1">
    <source>
        <dbReference type="EMBL" id="CAF0695330.1"/>
    </source>
</evidence>